<name>A0A2X1PNI1_HAEIF</name>
<evidence type="ECO:0000256" key="20">
    <source>
        <dbReference type="PIRSR" id="PIRSR600829-1"/>
    </source>
</evidence>
<keyword evidence="17 24" id="KW-0472">Membrane</keyword>
<evidence type="ECO:0000256" key="24">
    <source>
        <dbReference type="RuleBase" id="RU363065"/>
    </source>
</evidence>
<proteinExistence type="inferred from homology"/>
<dbReference type="GO" id="GO:0004143">
    <property type="term" value="F:ATP-dependent diacylglycerol kinase activity"/>
    <property type="evidence" value="ECO:0007669"/>
    <property type="project" value="UniProtKB-EC"/>
</dbReference>
<evidence type="ECO:0000313" key="26">
    <source>
        <dbReference type="Proteomes" id="UP000249936"/>
    </source>
</evidence>
<dbReference type="InterPro" id="IPR000829">
    <property type="entry name" value="DAGK"/>
</dbReference>
<evidence type="ECO:0000256" key="22">
    <source>
        <dbReference type="PIRSR" id="PIRSR600829-3"/>
    </source>
</evidence>
<dbReference type="Proteomes" id="UP000249936">
    <property type="component" value="Unassembled WGS sequence"/>
</dbReference>
<evidence type="ECO:0000313" key="25">
    <source>
        <dbReference type="EMBL" id="SPX41870.1"/>
    </source>
</evidence>
<evidence type="ECO:0000256" key="1">
    <source>
        <dbReference type="ARBA" id="ARBA00004429"/>
    </source>
</evidence>
<comment type="caution">
    <text evidence="24">Lacks conserved residue(s) required for the propagation of feature annotation.</text>
</comment>
<dbReference type="Pfam" id="PF01219">
    <property type="entry name" value="DAGK_prokar"/>
    <property type="match status" value="1"/>
</dbReference>
<keyword evidence="12 24" id="KW-0418">Kinase</keyword>
<dbReference type="CDD" id="cd14264">
    <property type="entry name" value="DAGK_IM"/>
    <property type="match status" value="1"/>
</dbReference>
<keyword evidence="6" id="KW-0444">Lipid biosynthesis</keyword>
<feature type="binding site" evidence="22">
    <location>
        <position position="28"/>
    </location>
    <ligand>
        <name>ATP</name>
        <dbReference type="ChEBI" id="CHEBI:30616"/>
    </ligand>
</feature>
<evidence type="ECO:0000256" key="19">
    <source>
        <dbReference type="ARBA" id="ARBA00023264"/>
    </source>
</evidence>
<feature type="binding site" evidence="21">
    <location>
        <position position="98"/>
    </location>
    <ligand>
        <name>substrate</name>
    </ligand>
</feature>
<evidence type="ECO:0000256" key="17">
    <source>
        <dbReference type="ARBA" id="ARBA00023136"/>
    </source>
</evidence>
<evidence type="ECO:0000256" key="23">
    <source>
        <dbReference type="PIRSR" id="PIRSR600829-4"/>
    </source>
</evidence>
<dbReference type="EMBL" id="UASK01000005">
    <property type="protein sequence ID" value="SPX41870.1"/>
    <property type="molecule type" value="Genomic_DNA"/>
</dbReference>
<evidence type="ECO:0000256" key="8">
    <source>
        <dbReference type="ARBA" id="ARBA00022679"/>
    </source>
</evidence>
<feature type="binding site" evidence="23">
    <location>
        <position position="28"/>
    </location>
    <ligand>
        <name>a divalent metal cation</name>
        <dbReference type="ChEBI" id="CHEBI:60240"/>
    </ligand>
</feature>
<comment type="subcellular location">
    <subcellularLocation>
        <location evidence="1 24">Cell inner membrane</location>
        <topology evidence="1 24">Multi-pass membrane protein</topology>
    </subcellularLocation>
</comment>
<keyword evidence="5" id="KW-1003">Cell membrane</keyword>
<keyword evidence="7 24" id="KW-0997">Cell inner membrane</keyword>
<dbReference type="PANTHER" id="PTHR34299">
    <property type="entry name" value="DIACYLGLYCEROL KINASE"/>
    <property type="match status" value="1"/>
</dbReference>
<evidence type="ECO:0000256" key="6">
    <source>
        <dbReference type="ARBA" id="ARBA00022516"/>
    </source>
</evidence>
<protein>
    <recommendedName>
        <fullName evidence="4 24">Diacylglycerol kinase</fullName>
        <ecNumber evidence="3 24">2.7.1.107</ecNumber>
    </recommendedName>
</protein>
<evidence type="ECO:0000256" key="18">
    <source>
        <dbReference type="ARBA" id="ARBA00023209"/>
    </source>
</evidence>
<dbReference type="GO" id="GO:0006654">
    <property type="term" value="P:phosphatidic acid biosynthetic process"/>
    <property type="evidence" value="ECO:0007669"/>
    <property type="project" value="InterPro"/>
</dbReference>
<keyword evidence="13 22" id="KW-0067">ATP-binding</keyword>
<gene>
    <name evidence="25" type="primary">dgkA</name>
    <name evidence="25" type="ORF">NCTC11872_01486</name>
</gene>
<feature type="transmembrane region" description="Helical" evidence="24">
    <location>
        <begin position="99"/>
        <end position="121"/>
    </location>
</feature>
<keyword evidence="11 22" id="KW-0547">Nucleotide-binding</keyword>
<comment type="catalytic activity">
    <reaction evidence="24">
        <text>a 1,2-diacyl-sn-glycerol + ATP = a 1,2-diacyl-sn-glycero-3-phosphate + ADP + H(+)</text>
        <dbReference type="Rhea" id="RHEA:10272"/>
        <dbReference type="ChEBI" id="CHEBI:15378"/>
        <dbReference type="ChEBI" id="CHEBI:17815"/>
        <dbReference type="ChEBI" id="CHEBI:30616"/>
        <dbReference type="ChEBI" id="CHEBI:58608"/>
        <dbReference type="ChEBI" id="CHEBI:456216"/>
        <dbReference type="EC" id="2.7.1.107"/>
    </reaction>
</comment>
<evidence type="ECO:0000256" key="4">
    <source>
        <dbReference type="ARBA" id="ARBA00017575"/>
    </source>
</evidence>
<evidence type="ECO:0000256" key="21">
    <source>
        <dbReference type="PIRSR" id="PIRSR600829-2"/>
    </source>
</evidence>
<keyword evidence="8 24" id="KW-0808">Transferase</keyword>
<keyword evidence="18" id="KW-0594">Phospholipid biosynthesis</keyword>
<keyword evidence="16 24" id="KW-0443">Lipid metabolism</keyword>
<sequence length="131" mass="14475">MYKTTGLTHLINSTKYSLQGLKSAFKNETAFRHECFLACILIPLTFFLGETKIEIILMISSVLLVMALELLNSAVEAVVDRIGTERHELSGRAKDQGSASVFIALCIVGIVWGGIFILLTLQKCGKFLPHF</sequence>
<dbReference type="EC" id="2.7.1.107" evidence="3 24"/>
<comment type="similarity">
    <text evidence="2 24">Belongs to the bacterial diacylglycerol kinase family.</text>
</comment>
<dbReference type="InterPro" id="IPR033718">
    <property type="entry name" value="DAGK_prok"/>
</dbReference>
<dbReference type="GO" id="GO:0005886">
    <property type="term" value="C:plasma membrane"/>
    <property type="evidence" value="ECO:0007669"/>
    <property type="project" value="UniProtKB-SubCell"/>
</dbReference>
<evidence type="ECO:0000256" key="5">
    <source>
        <dbReference type="ARBA" id="ARBA00022475"/>
    </source>
</evidence>
<feature type="active site" description="Proton acceptor" evidence="20">
    <location>
        <position position="69"/>
    </location>
</feature>
<dbReference type="PANTHER" id="PTHR34299:SF1">
    <property type="entry name" value="DIACYLGLYCEROL KINASE"/>
    <property type="match status" value="1"/>
</dbReference>
<dbReference type="GO" id="GO:0005524">
    <property type="term" value="F:ATP binding"/>
    <property type="evidence" value="ECO:0007669"/>
    <property type="project" value="UniProtKB-KW"/>
</dbReference>
<keyword evidence="14 23" id="KW-0460">Magnesium</keyword>
<evidence type="ECO:0000256" key="3">
    <source>
        <dbReference type="ARBA" id="ARBA00012133"/>
    </source>
</evidence>
<dbReference type="GO" id="GO:0046872">
    <property type="term" value="F:metal ion binding"/>
    <property type="evidence" value="ECO:0007669"/>
    <property type="project" value="UniProtKB-KW"/>
</dbReference>
<comment type="function">
    <text evidence="24">Catalyzes the ATP-dependent phosphorylation of sn-l,2-diacylglycerol (DAG) to phosphatidic acid. Involved in the recycling of diacylglycerol produced as a by-product during membrane-derived oligosaccharide (MDO) biosynthesis.</text>
</comment>
<evidence type="ECO:0000256" key="16">
    <source>
        <dbReference type="ARBA" id="ARBA00023098"/>
    </source>
</evidence>
<keyword evidence="10 23" id="KW-0479">Metal-binding</keyword>
<dbReference type="PROSITE" id="PS01069">
    <property type="entry name" value="DAGK_PROKAR"/>
    <property type="match status" value="1"/>
</dbReference>
<organism evidence="25 26">
    <name type="scientific">Haemophilus influenzae</name>
    <dbReference type="NCBI Taxonomy" id="727"/>
    <lineage>
        <taxon>Bacteria</taxon>
        <taxon>Pseudomonadati</taxon>
        <taxon>Pseudomonadota</taxon>
        <taxon>Gammaproteobacteria</taxon>
        <taxon>Pasteurellales</taxon>
        <taxon>Pasteurellaceae</taxon>
        <taxon>Haemophilus</taxon>
    </lineage>
</organism>
<feature type="binding site" evidence="21">
    <location>
        <position position="69"/>
    </location>
    <ligand>
        <name>substrate</name>
    </ligand>
</feature>
<evidence type="ECO:0000256" key="14">
    <source>
        <dbReference type="ARBA" id="ARBA00022842"/>
    </source>
</evidence>
<accession>A0A2X1PNI1</accession>
<feature type="binding site" evidence="21">
    <location>
        <begin position="30"/>
        <end position="34"/>
    </location>
    <ligand>
        <name>substrate</name>
    </ligand>
</feature>
<keyword evidence="9 24" id="KW-0812">Transmembrane</keyword>
<evidence type="ECO:0000256" key="11">
    <source>
        <dbReference type="ARBA" id="ARBA00022741"/>
    </source>
</evidence>
<feature type="binding site" evidence="22">
    <location>
        <begin position="85"/>
        <end position="87"/>
    </location>
    <ligand>
        <name>ATP</name>
        <dbReference type="ChEBI" id="CHEBI:30616"/>
    </ligand>
</feature>
<feature type="binding site" evidence="22">
    <location>
        <position position="76"/>
    </location>
    <ligand>
        <name>ATP</name>
        <dbReference type="ChEBI" id="CHEBI:30616"/>
    </ligand>
</feature>
<evidence type="ECO:0000256" key="10">
    <source>
        <dbReference type="ARBA" id="ARBA00022723"/>
    </source>
</evidence>
<feature type="binding site" evidence="23">
    <location>
        <position position="76"/>
    </location>
    <ligand>
        <name>a divalent metal cation</name>
        <dbReference type="ChEBI" id="CHEBI:60240"/>
    </ligand>
</feature>
<reference evidence="25 26" key="1">
    <citation type="submission" date="2018-06" db="EMBL/GenBank/DDBJ databases">
        <authorList>
            <consortium name="Pathogen Informatics"/>
            <person name="Doyle S."/>
        </authorList>
    </citation>
    <scope>NUCLEOTIDE SEQUENCE [LARGE SCALE GENOMIC DNA]</scope>
    <source>
        <strain evidence="25 26">NCTC11872</strain>
    </source>
</reference>
<evidence type="ECO:0000256" key="15">
    <source>
        <dbReference type="ARBA" id="ARBA00022989"/>
    </source>
</evidence>
<keyword evidence="15 24" id="KW-1133">Transmembrane helix</keyword>
<feature type="binding site" evidence="22">
    <location>
        <position position="16"/>
    </location>
    <ligand>
        <name>ATP</name>
        <dbReference type="ChEBI" id="CHEBI:30616"/>
    </ligand>
</feature>
<comment type="cofactor">
    <cofactor evidence="23">
        <name>Mg(2+)</name>
        <dbReference type="ChEBI" id="CHEBI:18420"/>
    </cofactor>
    <text evidence="23">Mn(2+), Zn(2+), Cd(2+) and Co(2+) support activity to lesser extents.</text>
</comment>
<feature type="binding site" evidence="22">
    <location>
        <begin position="94"/>
        <end position="95"/>
    </location>
    <ligand>
        <name>ATP</name>
        <dbReference type="ChEBI" id="CHEBI:30616"/>
    </ligand>
</feature>
<keyword evidence="19 24" id="KW-1208">Phospholipid metabolism</keyword>
<dbReference type="Gene3D" id="1.10.287.3610">
    <property type="match status" value="1"/>
</dbReference>
<feature type="transmembrane region" description="Helical" evidence="24">
    <location>
        <begin position="30"/>
        <end position="48"/>
    </location>
</feature>
<evidence type="ECO:0000256" key="13">
    <source>
        <dbReference type="ARBA" id="ARBA00022840"/>
    </source>
</evidence>
<evidence type="ECO:0000256" key="12">
    <source>
        <dbReference type="ARBA" id="ARBA00022777"/>
    </source>
</evidence>
<evidence type="ECO:0000256" key="9">
    <source>
        <dbReference type="ARBA" id="ARBA00022692"/>
    </source>
</evidence>
<evidence type="ECO:0000256" key="7">
    <source>
        <dbReference type="ARBA" id="ARBA00022519"/>
    </source>
</evidence>
<dbReference type="InterPro" id="IPR036945">
    <property type="entry name" value="DAGK_sf"/>
</dbReference>
<dbReference type="AlphaFoldDB" id="A0A2X1PNI1"/>
<evidence type="ECO:0000256" key="2">
    <source>
        <dbReference type="ARBA" id="ARBA00005967"/>
    </source>
</evidence>